<name>A0A1J5Q7V2_9ZZZZ</name>
<keyword evidence="2" id="KW-0802">TPR repeat</keyword>
<dbReference type="InterPro" id="IPR047150">
    <property type="entry name" value="SGT"/>
</dbReference>
<dbReference type="InterPro" id="IPR019734">
    <property type="entry name" value="TPR_rpt"/>
</dbReference>
<keyword evidence="1" id="KW-0677">Repeat</keyword>
<evidence type="ECO:0000313" key="3">
    <source>
        <dbReference type="EMBL" id="OIQ76087.1"/>
    </source>
</evidence>
<dbReference type="SMART" id="SM00028">
    <property type="entry name" value="TPR"/>
    <property type="match status" value="3"/>
</dbReference>
<dbReference type="Pfam" id="PF13432">
    <property type="entry name" value="TPR_16"/>
    <property type="match status" value="1"/>
</dbReference>
<dbReference type="SUPFAM" id="SSF48452">
    <property type="entry name" value="TPR-like"/>
    <property type="match status" value="1"/>
</dbReference>
<dbReference type="AlphaFoldDB" id="A0A1J5Q7V2"/>
<dbReference type="GO" id="GO:0072380">
    <property type="term" value="C:TRC complex"/>
    <property type="evidence" value="ECO:0007669"/>
    <property type="project" value="TreeGrafter"/>
</dbReference>
<protein>
    <submittedName>
        <fullName evidence="3">Tetratricopeptide repeat protein</fullName>
    </submittedName>
</protein>
<gene>
    <name evidence="3" type="ORF">GALL_422400</name>
</gene>
<dbReference type="GO" id="GO:0006620">
    <property type="term" value="P:post-translational protein targeting to endoplasmic reticulum membrane"/>
    <property type="evidence" value="ECO:0007669"/>
    <property type="project" value="TreeGrafter"/>
</dbReference>
<dbReference type="GO" id="GO:0016020">
    <property type="term" value="C:membrane"/>
    <property type="evidence" value="ECO:0007669"/>
    <property type="project" value="TreeGrafter"/>
</dbReference>
<dbReference type="InterPro" id="IPR011990">
    <property type="entry name" value="TPR-like_helical_dom_sf"/>
</dbReference>
<comment type="caution">
    <text evidence="3">The sequence shown here is derived from an EMBL/GenBank/DDBJ whole genome shotgun (WGS) entry which is preliminary data.</text>
</comment>
<dbReference type="PANTHER" id="PTHR45831:SF2">
    <property type="entry name" value="LD24721P"/>
    <property type="match status" value="1"/>
</dbReference>
<dbReference type="GO" id="GO:0060090">
    <property type="term" value="F:molecular adaptor activity"/>
    <property type="evidence" value="ECO:0007669"/>
    <property type="project" value="TreeGrafter"/>
</dbReference>
<organism evidence="3">
    <name type="scientific">mine drainage metagenome</name>
    <dbReference type="NCBI Taxonomy" id="410659"/>
    <lineage>
        <taxon>unclassified sequences</taxon>
        <taxon>metagenomes</taxon>
        <taxon>ecological metagenomes</taxon>
    </lineage>
</organism>
<evidence type="ECO:0000256" key="2">
    <source>
        <dbReference type="ARBA" id="ARBA00022803"/>
    </source>
</evidence>
<accession>A0A1J5Q7V2</accession>
<dbReference type="PANTHER" id="PTHR45831">
    <property type="entry name" value="LD24721P"/>
    <property type="match status" value="1"/>
</dbReference>
<reference evidence="3" key="1">
    <citation type="submission" date="2016-10" db="EMBL/GenBank/DDBJ databases">
        <title>Sequence of Gallionella enrichment culture.</title>
        <authorList>
            <person name="Poehlein A."/>
            <person name="Muehling M."/>
            <person name="Daniel R."/>
        </authorList>
    </citation>
    <scope>NUCLEOTIDE SEQUENCE</scope>
</reference>
<dbReference type="PROSITE" id="PS50005">
    <property type="entry name" value="TPR"/>
    <property type="match status" value="1"/>
</dbReference>
<proteinExistence type="predicted"/>
<evidence type="ECO:0000256" key="1">
    <source>
        <dbReference type="ARBA" id="ARBA00022737"/>
    </source>
</evidence>
<dbReference type="Gene3D" id="1.25.40.10">
    <property type="entry name" value="Tetratricopeptide repeat domain"/>
    <property type="match status" value="1"/>
</dbReference>
<sequence>MGSFARYLNRAVAAFVLTCAFVMPGLSAPVDLTQDFKDLQSNQQVVWHRAESDIQRAWSNSGSPALDLLLERGRQAIAAKDYPAAIGHLTALIDHAPDFAEAYNMRAQAYYSAGEVGPALNDIGMTLKLNPKHFGAMDVLGSLLDQIGKPKDALAAFRMSIAIHPHQPPVLSAIKRLEAKLDGQEL</sequence>
<dbReference type="EMBL" id="MLJW01001970">
    <property type="protein sequence ID" value="OIQ76087.1"/>
    <property type="molecule type" value="Genomic_DNA"/>
</dbReference>